<evidence type="ECO:0000313" key="10">
    <source>
        <dbReference type="Proteomes" id="UP000604046"/>
    </source>
</evidence>
<dbReference type="PANTHER" id="PTHR11439">
    <property type="entry name" value="GAG-POL-RELATED RETROTRANSPOSON"/>
    <property type="match status" value="1"/>
</dbReference>
<dbReference type="Gene3D" id="3.30.420.10">
    <property type="entry name" value="Ribonuclease H-like superfamily/Ribonuclease H"/>
    <property type="match status" value="1"/>
</dbReference>
<keyword evidence="6" id="KW-1133">Transmembrane helix</keyword>
<evidence type="ECO:0000256" key="2">
    <source>
        <dbReference type="ARBA" id="ARBA00022695"/>
    </source>
</evidence>
<evidence type="ECO:0000256" key="4">
    <source>
        <dbReference type="PROSITE-ProRule" id="PRU00047"/>
    </source>
</evidence>
<keyword evidence="10" id="KW-1185">Reference proteome</keyword>
<feature type="transmembrane region" description="Helical" evidence="6">
    <location>
        <begin position="2668"/>
        <end position="2690"/>
    </location>
</feature>
<proteinExistence type="predicted"/>
<evidence type="ECO:0000259" key="7">
    <source>
        <dbReference type="PROSITE" id="PS50158"/>
    </source>
</evidence>
<feature type="region of interest" description="Disordered" evidence="5">
    <location>
        <begin position="1370"/>
        <end position="1395"/>
    </location>
</feature>
<feature type="domain" description="CCHC-type" evidence="7">
    <location>
        <begin position="1346"/>
        <end position="1359"/>
    </location>
</feature>
<dbReference type="Proteomes" id="UP000604046">
    <property type="component" value="Unassembled WGS sequence"/>
</dbReference>
<sequence length="2719" mass="301813">MQRSLISRFRVQRDGCTPFELVHGRTYSSKLCLFGSFVYAQYLPNMETLCVARQINFGLGSLNLVADSQGIHQARSVRKAAKEYDLEAIKTMKGVPWDATLSVVPVKKKTKIVPTRMPQLVEEVEAPSPPDVAGSDRLSSDAPMQSSGSAGSDTPMGSSSSSELIPDLANMVNRLEEEMPTGHEPDVPDLGDNWADEVNDEVDWRVEEILDKAGLREYEAGPPDLTAEELQALDEAMDQVETDRLLNMGVLVRLEDESKKATMVKLGCKHVRDWRYRDGHWQRRSRLVAKEFRFLDPSMTHLYAPASLSALQRLFAALVCSSGGKLRMFTGDVKDAYLMVAQRRATFVQLGNVCFELKYNLPGQRAGAKDWYDKLRGVLEADGLKAFPAAPALFLEPRKAGVPSHVDDLEVICEEERMDQLKAHMEKAGLKDDTPLNEEMYAAYRSCVGVLLYIGPDRPECLYAIKILSAKCTCPTNHEWHLLCHLVRYLKTNPEQGILMTECSPGRTILERCLGFGSNDGFSKDGNPFGGNHLIEAVSDASWAGEPDRKSVSAMALYLNGNLLHVGNRRQKVLALSSCESELHAALATLQEGLFLKNVMEFLCDESVTLLHRVDSSSCRSLIQREGLSRTRHIDLCYLWVQQKYQEGLFSTSAISTHFCPPDLMTKAMARDRMLLLMYMLGVANHDGVVLGEKEFEAEWTKREIKKAMKVSINSQCKAAANDSLRRLLLLSCIGTTEAACAVGVGVAVAWKVWIMAMTMTAMMLLVVLAAVTWRDPEAAEIPPRLEVETKQREIPPHLEVGTKQREHRSDLGDLLSAKSYPKSVKKDHEHQGPHVPEHRLQENLGRMHAWSWSPMMREKWSSEELSRLSPSTAQEWKTRSPDGTVPSGVRNLMALQLQKYSELVQLGVLRPIDVDRAGAELLVPPHSELYTQCVAEYRAKHPLEVKGGIVVLPEDLMQLHTHFLVRLHMHRYLYEFHHLLLSPLLFLKWLRECTSLRTMERSSTGNADLERHFIFVPYDVMSGGRQLADGVRCSEFVIRSFALQISSCARVKQMIRWLEVVDRFGLPSKHRVFVRSELPTGEAEPQPLIRETALCGFTKVFMVMALTPEDVAHLVRAATAAAESASKAALAAERASQSSKGTGRAGFSEASKVCKCPDSFGGGTVEDDQTKWADFSMAFKAWLYYGDEMFRTDLEDLEESGDHDSVDEFSFVFEGGAHVRQQVQLSMSESSTYAEVRERVLSFETVSHVYNASKIQQEFGVGAVYNGPQPMEIDLVSKGKGKWWTKNNQKGDYKGKKGDGTKGGHKDDRTNKGKGKGDKSGSGKASADKGKAKGQGQDKVPKGNCLYCGKPGHWKKDCWQAKRDGAVRAVTESDEPNTQQQTSAAASSPVSQSSASQAGAIRRVLQSSSAPRAFAFFDLTSQDECYKGSVRMVEQYDMSYSDNDEQWTECGDIELILDSGADHSALPLRFASIGKPAGDSGHTFVDAQGNDLPVAQVRVAEVTLGDMCFKENFIIAPVNNPLLCLGTGTDERLHVRAITLRSVLANLPTDGSLVQVGEAVYARCGFSANYINTTLLPLQSLLWRRTTLVKRVGQGWDLIEFCEDISKLDDYEAGLPNPQNIELVMTIAHDHEVSPEELGFEFDAEPEQAEAVPAAPDEAEVPVEQRHVPLADNEVEIDGVRLDLNSTLQALRAGCVALGLTKRGSKKQCLERLRRHIQEHALLAEHQAVAAAVGDSERKPLGVTEPGSPTPEQVATHCITHQPYRSWCGLCVAHRARQDAHHDLNHARTSESVVSVDFGFCKRQETQAHLLTVLVVHDRHSKAVHVIPSLSKGGQSLSYLRTELTRFVAWLGHREVCFKSDGEPAIKAVVRSAERACRQLGIKVRSVTTPVEDHEANGAVEQAWKSIRAHAGVMVSQVETNGGAEGRVVFGSLHPFYMWCLVHSAWIHNRFVVQHSLTAFERVTASQYVGRICCYGEVVLGYLRTSAKVTLAPWEHGFASLGGKLVVNKRIVAPQVAAPTPNPAPSPALLGAGDESERVSSSGESRRTSDVEEPEMPAEAGTTEMPMIHSRSETSNSSMSLPSTGSSSELVPDEAMASRTRTAEQAACDVATGLSENPRSPKALKVRHEVNRLEFACVCQINDNKYEHEDEAMEWTLSPEELDDLEEYDHLIEAERREEIDWENVEAQLVFPRDTEHAALDRLADEYELKRLTDMKVLLSCVLPSLYTYLQARDGDWVLGSMDVSDALLMVEQEVATEVSYQDPDGRARKFLLGRLLPGQRDGTAKWRRKLSQCLETDVNATACAAYPSAFRCNTPHGAVFLQTHVDDIEFLGKRAAVKQDFKPAMEKHFKVSCQLLEKPGDAMTFLKRLHVLGEGNTLTITPHPKHVERLMELMDLEPHICNKKCPLLPGYTEIDVSSALDVQKASVFRTCIGILLYMSADLIEAQNSVRFLSQRMSSPSMRDFRMLRHLVQYLGATTNQGLLMTPEKGGLLGREYDREWVLEAFSDSDWASQKGDRKSVSSGVVALQGVLADCMLLQVVLCTMLEIEVEALPIELHMDSSAGELNPADVSTKLLTRSRVRFLMYLMKVVDAYTHERIGETEYNLYLEKRTMQIAIQQVKRLEPGKMNGRAKQAIRGLVIASLTSSGMASELSEEMVCISMTSTTGIGRLVMTVLVVMVCVGLGALWLRCVRVSEPEQTDERPAANMGYDAETQTDE</sequence>
<protein>
    <recommendedName>
        <fullName evidence="11">Retrovirus-related Pol polyprotein from transposon TNT 1-94</fullName>
    </recommendedName>
</protein>
<evidence type="ECO:0000256" key="5">
    <source>
        <dbReference type="SAM" id="MobiDB-lite"/>
    </source>
</evidence>
<dbReference type="GO" id="GO:0006508">
    <property type="term" value="P:proteolysis"/>
    <property type="evidence" value="ECO:0007669"/>
    <property type="project" value="InterPro"/>
</dbReference>
<dbReference type="GO" id="GO:0003964">
    <property type="term" value="F:RNA-directed DNA polymerase activity"/>
    <property type="evidence" value="ECO:0007669"/>
    <property type="project" value="UniProtKB-KW"/>
</dbReference>
<name>A0A812TBF6_9DINO</name>
<dbReference type="InterPro" id="IPR036875">
    <property type="entry name" value="Znf_CCHC_sf"/>
</dbReference>
<accession>A0A812TBF6</accession>
<dbReference type="OrthoDB" id="417053at2759"/>
<feature type="domain" description="Peptidase A2" evidence="8">
    <location>
        <begin position="1454"/>
        <end position="1530"/>
    </location>
</feature>
<dbReference type="InterPro" id="IPR001995">
    <property type="entry name" value="Peptidase_A2_cat"/>
</dbReference>
<dbReference type="InterPro" id="IPR001878">
    <property type="entry name" value="Znf_CCHC"/>
</dbReference>
<evidence type="ECO:0000259" key="8">
    <source>
        <dbReference type="PROSITE" id="PS50175"/>
    </source>
</evidence>
<feature type="region of interest" description="Disordered" evidence="5">
    <location>
        <begin position="1287"/>
        <end position="1344"/>
    </location>
</feature>
<keyword evidence="4" id="KW-0863">Zinc-finger</keyword>
<gene>
    <name evidence="9" type="ORF">SNAT2548_LOCUS28723</name>
</gene>
<feature type="compositionally biased region" description="Polar residues" evidence="5">
    <location>
        <begin position="142"/>
        <end position="157"/>
    </location>
</feature>
<dbReference type="Gene3D" id="4.10.60.10">
    <property type="entry name" value="Zinc finger, CCHC-type"/>
    <property type="match status" value="1"/>
</dbReference>
<dbReference type="InterPro" id="IPR001969">
    <property type="entry name" value="Aspartic_peptidase_AS"/>
</dbReference>
<evidence type="ECO:0000256" key="6">
    <source>
        <dbReference type="SAM" id="Phobius"/>
    </source>
</evidence>
<keyword evidence="1" id="KW-0808">Transferase</keyword>
<dbReference type="PROSITE" id="PS00141">
    <property type="entry name" value="ASP_PROTEASE"/>
    <property type="match status" value="1"/>
</dbReference>
<evidence type="ECO:0000256" key="1">
    <source>
        <dbReference type="ARBA" id="ARBA00022679"/>
    </source>
</evidence>
<dbReference type="GO" id="GO:0003676">
    <property type="term" value="F:nucleic acid binding"/>
    <property type="evidence" value="ECO:0007669"/>
    <property type="project" value="InterPro"/>
</dbReference>
<feature type="region of interest" description="Disordered" evidence="5">
    <location>
        <begin position="119"/>
        <end position="163"/>
    </location>
</feature>
<comment type="caution">
    <text evidence="9">The sequence shown here is derived from an EMBL/GenBank/DDBJ whole genome shotgun (WGS) entry which is preliminary data.</text>
</comment>
<evidence type="ECO:0008006" key="11">
    <source>
        <dbReference type="Google" id="ProtNLM"/>
    </source>
</evidence>
<dbReference type="InterPro" id="IPR036397">
    <property type="entry name" value="RNaseH_sf"/>
</dbReference>
<organism evidence="9 10">
    <name type="scientific">Symbiodinium natans</name>
    <dbReference type="NCBI Taxonomy" id="878477"/>
    <lineage>
        <taxon>Eukaryota</taxon>
        <taxon>Sar</taxon>
        <taxon>Alveolata</taxon>
        <taxon>Dinophyceae</taxon>
        <taxon>Suessiales</taxon>
        <taxon>Symbiodiniaceae</taxon>
        <taxon>Symbiodinium</taxon>
    </lineage>
</organism>
<keyword evidence="3" id="KW-0695">RNA-directed DNA polymerase</keyword>
<feature type="region of interest" description="Disordered" evidence="5">
    <location>
        <begin position="2017"/>
        <end position="2092"/>
    </location>
</feature>
<dbReference type="PANTHER" id="PTHR11439:SF483">
    <property type="entry name" value="PEPTIDE SYNTHASE GLIP-LIKE, PUTATIVE (AFU_ORTHOLOGUE AFUA_3G12920)-RELATED"/>
    <property type="match status" value="1"/>
</dbReference>
<dbReference type="PROSITE" id="PS50158">
    <property type="entry name" value="ZF_CCHC"/>
    <property type="match status" value="1"/>
</dbReference>
<keyword evidence="4" id="KW-0479">Metal-binding</keyword>
<evidence type="ECO:0000256" key="3">
    <source>
        <dbReference type="ARBA" id="ARBA00022918"/>
    </source>
</evidence>
<keyword evidence="6" id="KW-0812">Transmembrane</keyword>
<keyword evidence="6" id="KW-0472">Membrane</keyword>
<feature type="compositionally biased region" description="Basic and acidic residues" evidence="5">
    <location>
        <begin position="1290"/>
        <end position="1332"/>
    </location>
</feature>
<dbReference type="CDD" id="cd09272">
    <property type="entry name" value="RNase_HI_RT_Ty1"/>
    <property type="match status" value="1"/>
</dbReference>
<keyword evidence="2" id="KW-0548">Nucleotidyltransferase</keyword>
<keyword evidence="4" id="KW-0862">Zinc</keyword>
<dbReference type="SMART" id="SM00343">
    <property type="entry name" value="ZnF_C2HC"/>
    <property type="match status" value="1"/>
</dbReference>
<dbReference type="EMBL" id="CAJNDS010002528">
    <property type="protein sequence ID" value="CAE7513126.1"/>
    <property type="molecule type" value="Genomic_DNA"/>
</dbReference>
<dbReference type="GO" id="GO:0008270">
    <property type="term" value="F:zinc ion binding"/>
    <property type="evidence" value="ECO:0007669"/>
    <property type="project" value="UniProtKB-KW"/>
</dbReference>
<feature type="compositionally biased region" description="Low complexity" evidence="5">
    <location>
        <begin position="1380"/>
        <end position="1395"/>
    </location>
</feature>
<reference evidence="9" key="1">
    <citation type="submission" date="2021-02" db="EMBL/GenBank/DDBJ databases">
        <authorList>
            <person name="Dougan E. K."/>
            <person name="Rhodes N."/>
            <person name="Thang M."/>
            <person name="Chan C."/>
        </authorList>
    </citation>
    <scope>NUCLEOTIDE SEQUENCE</scope>
</reference>
<feature type="compositionally biased region" description="Low complexity" evidence="5">
    <location>
        <begin position="2074"/>
        <end position="2089"/>
    </location>
</feature>
<evidence type="ECO:0000313" key="9">
    <source>
        <dbReference type="EMBL" id="CAE7513126.1"/>
    </source>
</evidence>
<dbReference type="PROSITE" id="PS50175">
    <property type="entry name" value="ASP_PROT_RETROV"/>
    <property type="match status" value="1"/>
</dbReference>
<dbReference type="SUPFAM" id="SSF57756">
    <property type="entry name" value="Retrovirus zinc finger-like domains"/>
    <property type="match status" value="1"/>
</dbReference>
<dbReference type="GO" id="GO:0004190">
    <property type="term" value="F:aspartic-type endopeptidase activity"/>
    <property type="evidence" value="ECO:0007669"/>
    <property type="project" value="InterPro"/>
</dbReference>